<feature type="transmembrane region" description="Helical" evidence="9">
    <location>
        <begin position="220"/>
        <end position="242"/>
    </location>
</feature>
<dbReference type="Gene3D" id="1.20.1250.20">
    <property type="entry name" value="MFS general substrate transporter like domains"/>
    <property type="match status" value="1"/>
</dbReference>
<keyword evidence="5 9" id="KW-0472">Membrane</keyword>
<reference evidence="10" key="1">
    <citation type="journal article" date="2023" name="Insect Mol. Biol.">
        <title>Genome sequencing provides insights into the evolution of gene families encoding plant cell wall-degrading enzymes in longhorned beetles.</title>
        <authorList>
            <person name="Shin N.R."/>
            <person name="Okamura Y."/>
            <person name="Kirsch R."/>
            <person name="Pauchet Y."/>
        </authorList>
    </citation>
    <scope>NUCLEOTIDE SEQUENCE</scope>
    <source>
        <strain evidence="10">AMC_N1</strain>
    </source>
</reference>
<comment type="caution">
    <text evidence="10">The sequence shown here is derived from an EMBL/GenBank/DDBJ whole genome shotgun (WGS) entry which is preliminary data.</text>
</comment>
<organism evidence="10 11">
    <name type="scientific">Aromia moschata</name>
    <dbReference type="NCBI Taxonomy" id="1265417"/>
    <lineage>
        <taxon>Eukaryota</taxon>
        <taxon>Metazoa</taxon>
        <taxon>Ecdysozoa</taxon>
        <taxon>Arthropoda</taxon>
        <taxon>Hexapoda</taxon>
        <taxon>Insecta</taxon>
        <taxon>Pterygota</taxon>
        <taxon>Neoptera</taxon>
        <taxon>Endopterygota</taxon>
        <taxon>Coleoptera</taxon>
        <taxon>Polyphaga</taxon>
        <taxon>Cucujiformia</taxon>
        <taxon>Chrysomeloidea</taxon>
        <taxon>Cerambycidae</taxon>
        <taxon>Cerambycinae</taxon>
        <taxon>Callichromatini</taxon>
        <taxon>Aromia</taxon>
    </lineage>
</organism>
<feature type="transmembrane region" description="Helical" evidence="9">
    <location>
        <begin position="183"/>
        <end position="200"/>
    </location>
</feature>
<protein>
    <recommendedName>
        <fullName evidence="7">UNC93-like protein MFSD11</fullName>
    </recommendedName>
    <alternativeName>
        <fullName evidence="8">Major facilitator superfamily domain-containing protein 11</fullName>
    </alternativeName>
</protein>
<sequence length="376" mass="41475">MYVSSPKTIITSITEDDESFQGKAYYSLAIIYLALSICNWASPSVINIIGPKFSMIVGGITYLLFIASFAIPQTWLLYLVSAIIGGRCRYDMDRPRKLSHPKFDSRNDIQKFWYILGDASVQERIDKTTRQIVIWTLSAVSLCGIVTLFFLRTAQSKSKQSDASYGPLEALLRAGKLFTTKNMLLLSVTFFYTGLELGFFSGVYSSCIGFTESFSNRKELVGISGIFIGFGEVLGGAVFGLLGSRTSKWGRDPIVTGGFIIHATSFFLIFLNLPNNSPFSDTSSSAIITSSGACDAVLFPSWIWRRIYSLLGSVYSDQSASAFAIFKFTQSVGAALCFVYAESLVLYGQLGILLIFAILGTLSFVMVEWSIRKEVK</sequence>
<proteinExistence type="inferred from homology"/>
<feature type="transmembrane region" description="Helical" evidence="9">
    <location>
        <begin position="347"/>
        <end position="367"/>
    </location>
</feature>
<dbReference type="SUPFAM" id="SSF103473">
    <property type="entry name" value="MFS general substrate transporter"/>
    <property type="match status" value="1"/>
</dbReference>
<evidence type="ECO:0000256" key="5">
    <source>
        <dbReference type="ARBA" id="ARBA00023136"/>
    </source>
</evidence>
<evidence type="ECO:0000256" key="9">
    <source>
        <dbReference type="SAM" id="Phobius"/>
    </source>
</evidence>
<accession>A0AAV8XIB0</accession>
<evidence type="ECO:0000256" key="1">
    <source>
        <dbReference type="ARBA" id="ARBA00004141"/>
    </source>
</evidence>
<dbReference type="EMBL" id="JAPWTK010000564">
    <property type="protein sequence ID" value="KAJ8938342.1"/>
    <property type="molecule type" value="Genomic_DNA"/>
</dbReference>
<dbReference type="InterPro" id="IPR036259">
    <property type="entry name" value="MFS_trans_sf"/>
</dbReference>
<keyword evidence="3 9" id="KW-0812">Transmembrane</keyword>
<evidence type="ECO:0000256" key="8">
    <source>
        <dbReference type="ARBA" id="ARBA00041910"/>
    </source>
</evidence>
<dbReference type="InterPro" id="IPR051617">
    <property type="entry name" value="UNC-93-like_regulator"/>
</dbReference>
<dbReference type="GO" id="GO:0016020">
    <property type="term" value="C:membrane"/>
    <property type="evidence" value="ECO:0007669"/>
    <property type="project" value="UniProtKB-SubCell"/>
</dbReference>
<evidence type="ECO:0000256" key="6">
    <source>
        <dbReference type="ARBA" id="ARBA00023180"/>
    </source>
</evidence>
<feature type="transmembrane region" description="Helical" evidence="9">
    <location>
        <begin position="254"/>
        <end position="273"/>
    </location>
</feature>
<feature type="transmembrane region" description="Helical" evidence="9">
    <location>
        <begin position="24"/>
        <end position="41"/>
    </location>
</feature>
<evidence type="ECO:0000313" key="10">
    <source>
        <dbReference type="EMBL" id="KAJ8938342.1"/>
    </source>
</evidence>
<dbReference type="PANTHER" id="PTHR23294:SF0">
    <property type="entry name" value="UNC93-LIKE PROTEIN MFSD11"/>
    <property type="match status" value="1"/>
</dbReference>
<dbReference type="PANTHER" id="PTHR23294">
    <property type="entry name" value="ET TRANSLATION PRODUCT-RELATED"/>
    <property type="match status" value="1"/>
</dbReference>
<evidence type="ECO:0000313" key="11">
    <source>
        <dbReference type="Proteomes" id="UP001162162"/>
    </source>
</evidence>
<comment type="subcellular location">
    <subcellularLocation>
        <location evidence="1">Membrane</location>
        <topology evidence="1">Multi-pass membrane protein</topology>
    </subcellularLocation>
</comment>
<evidence type="ECO:0000256" key="3">
    <source>
        <dbReference type="ARBA" id="ARBA00022692"/>
    </source>
</evidence>
<comment type="similarity">
    <text evidence="2">Belongs to the unc-93 family.</text>
</comment>
<gene>
    <name evidence="10" type="ORF">NQ318_000134</name>
</gene>
<dbReference type="AlphaFoldDB" id="A0AAV8XIB0"/>
<evidence type="ECO:0000256" key="4">
    <source>
        <dbReference type="ARBA" id="ARBA00022989"/>
    </source>
</evidence>
<dbReference type="InterPro" id="IPR010291">
    <property type="entry name" value="Ion_channel_UNC-93"/>
</dbReference>
<name>A0AAV8XIB0_9CUCU</name>
<evidence type="ECO:0000256" key="7">
    <source>
        <dbReference type="ARBA" id="ARBA00040302"/>
    </source>
</evidence>
<dbReference type="Proteomes" id="UP001162162">
    <property type="component" value="Unassembled WGS sequence"/>
</dbReference>
<keyword evidence="11" id="KW-1185">Reference proteome</keyword>
<keyword evidence="6" id="KW-0325">Glycoprotein</keyword>
<feature type="transmembrane region" description="Helical" evidence="9">
    <location>
        <begin position="132"/>
        <end position="151"/>
    </location>
</feature>
<dbReference type="Pfam" id="PF05978">
    <property type="entry name" value="UNC-93"/>
    <property type="match status" value="2"/>
</dbReference>
<keyword evidence="4 9" id="KW-1133">Transmembrane helix</keyword>
<evidence type="ECO:0000256" key="2">
    <source>
        <dbReference type="ARBA" id="ARBA00009172"/>
    </source>
</evidence>